<protein>
    <submittedName>
        <fullName evidence="5">Lrp/AsnC family transcriptional regulator for asnA, asnC and gidA</fullName>
    </submittedName>
</protein>
<dbReference type="GO" id="GO:0043565">
    <property type="term" value="F:sequence-specific DNA binding"/>
    <property type="evidence" value="ECO:0007669"/>
    <property type="project" value="InterPro"/>
</dbReference>
<dbReference type="AlphaFoldDB" id="A0A4R3KK75"/>
<dbReference type="SUPFAM" id="SSF54909">
    <property type="entry name" value="Dimeric alpha+beta barrel"/>
    <property type="match status" value="1"/>
</dbReference>
<accession>A0A4R3KK75</accession>
<name>A0A4R3KK75_9BACI</name>
<dbReference type="PANTHER" id="PTHR30154:SF34">
    <property type="entry name" value="TRANSCRIPTIONAL REGULATOR AZLB"/>
    <property type="match status" value="1"/>
</dbReference>
<dbReference type="Gene3D" id="3.30.70.920">
    <property type="match status" value="1"/>
</dbReference>
<dbReference type="PANTHER" id="PTHR30154">
    <property type="entry name" value="LEUCINE-RESPONSIVE REGULATORY PROTEIN"/>
    <property type="match status" value="1"/>
</dbReference>
<gene>
    <name evidence="5" type="ORF">EDD72_102239</name>
</gene>
<dbReference type="Proteomes" id="UP000295788">
    <property type="component" value="Unassembled WGS sequence"/>
</dbReference>
<dbReference type="Gene3D" id="1.10.10.10">
    <property type="entry name" value="Winged helix-like DNA-binding domain superfamily/Winged helix DNA-binding domain"/>
    <property type="match status" value="1"/>
</dbReference>
<evidence type="ECO:0000259" key="4">
    <source>
        <dbReference type="PROSITE" id="PS50956"/>
    </source>
</evidence>
<dbReference type="GO" id="GO:0043200">
    <property type="term" value="P:response to amino acid"/>
    <property type="evidence" value="ECO:0007669"/>
    <property type="project" value="TreeGrafter"/>
</dbReference>
<dbReference type="RefSeq" id="WP_132767050.1">
    <property type="nucleotide sequence ID" value="NZ_SMAB01000002.1"/>
</dbReference>
<evidence type="ECO:0000313" key="5">
    <source>
        <dbReference type="EMBL" id="TCS84195.1"/>
    </source>
</evidence>
<dbReference type="InterPro" id="IPR019888">
    <property type="entry name" value="Tscrpt_reg_AsnC-like"/>
</dbReference>
<evidence type="ECO:0000256" key="1">
    <source>
        <dbReference type="ARBA" id="ARBA00023015"/>
    </source>
</evidence>
<dbReference type="InterPro" id="IPR036390">
    <property type="entry name" value="WH_DNA-bd_sf"/>
</dbReference>
<keyword evidence="2" id="KW-0238">DNA-binding</keyword>
<dbReference type="InterPro" id="IPR000485">
    <property type="entry name" value="AsnC-type_HTH_dom"/>
</dbReference>
<dbReference type="PRINTS" id="PR00033">
    <property type="entry name" value="HTHASNC"/>
</dbReference>
<dbReference type="Pfam" id="PF01037">
    <property type="entry name" value="AsnC_trans_reg"/>
    <property type="match status" value="1"/>
</dbReference>
<dbReference type="Pfam" id="PF13404">
    <property type="entry name" value="HTH_AsnC-type"/>
    <property type="match status" value="1"/>
</dbReference>
<dbReference type="InterPro" id="IPR019887">
    <property type="entry name" value="Tscrpt_reg_AsnC/Lrp_C"/>
</dbReference>
<reference evidence="5 6" key="1">
    <citation type="submission" date="2019-03" db="EMBL/GenBank/DDBJ databases">
        <title>Genomic Encyclopedia of Type Strains, Phase IV (KMG-IV): sequencing the most valuable type-strain genomes for metagenomic binning, comparative biology and taxonomic classification.</title>
        <authorList>
            <person name="Goeker M."/>
        </authorList>
    </citation>
    <scope>NUCLEOTIDE SEQUENCE [LARGE SCALE GENOMIC DNA]</scope>
    <source>
        <strain evidence="5 6">DSM 23802</strain>
    </source>
</reference>
<keyword evidence="3" id="KW-0804">Transcription</keyword>
<proteinExistence type="predicted"/>
<dbReference type="EMBL" id="SMAB01000002">
    <property type="protein sequence ID" value="TCS84195.1"/>
    <property type="molecule type" value="Genomic_DNA"/>
</dbReference>
<dbReference type="SUPFAM" id="SSF46785">
    <property type="entry name" value="Winged helix' DNA-binding domain"/>
    <property type="match status" value="1"/>
</dbReference>
<dbReference type="PROSITE" id="PS50956">
    <property type="entry name" value="HTH_ASNC_2"/>
    <property type="match status" value="1"/>
</dbReference>
<dbReference type="GO" id="GO:0005829">
    <property type="term" value="C:cytosol"/>
    <property type="evidence" value="ECO:0007669"/>
    <property type="project" value="TreeGrafter"/>
</dbReference>
<keyword evidence="6" id="KW-1185">Reference proteome</keyword>
<evidence type="ECO:0000256" key="3">
    <source>
        <dbReference type="ARBA" id="ARBA00023163"/>
    </source>
</evidence>
<sequence>MDNVQIIDELDKEIIKLLSKDGRMAFTEIASQLNVTEKTVRARYKNLVENQILEVVGIVNPISIGVKTSAIIQLGIQANTLENIVNRLRNFKEIRYISLTSGDYQLLIQVHVHTYDELTETLKKLNQIEGVTRTNVIVQFEVYKNSFEFL</sequence>
<dbReference type="InterPro" id="IPR011008">
    <property type="entry name" value="Dimeric_a/b-barrel"/>
</dbReference>
<feature type="domain" description="HTH asnC-type" evidence="4">
    <location>
        <begin position="7"/>
        <end position="67"/>
    </location>
</feature>
<dbReference type="OrthoDB" id="529868at2"/>
<keyword evidence="1" id="KW-0805">Transcription regulation</keyword>
<organism evidence="5 6">
    <name type="scientific">Tepidibacillus fermentans</name>
    <dbReference type="NCBI Taxonomy" id="1281767"/>
    <lineage>
        <taxon>Bacteria</taxon>
        <taxon>Bacillati</taxon>
        <taxon>Bacillota</taxon>
        <taxon>Bacilli</taxon>
        <taxon>Bacillales</taxon>
        <taxon>Bacillaceae</taxon>
        <taxon>Tepidibacillus</taxon>
    </lineage>
</organism>
<comment type="caution">
    <text evidence="5">The sequence shown here is derived from an EMBL/GenBank/DDBJ whole genome shotgun (WGS) entry which is preliminary data.</text>
</comment>
<evidence type="ECO:0000313" key="6">
    <source>
        <dbReference type="Proteomes" id="UP000295788"/>
    </source>
</evidence>
<dbReference type="SMART" id="SM00344">
    <property type="entry name" value="HTH_ASNC"/>
    <property type="match status" value="1"/>
</dbReference>
<evidence type="ECO:0000256" key="2">
    <source>
        <dbReference type="ARBA" id="ARBA00023125"/>
    </source>
</evidence>
<dbReference type="InterPro" id="IPR036388">
    <property type="entry name" value="WH-like_DNA-bd_sf"/>
</dbReference>